<feature type="region of interest" description="Disordered" evidence="1">
    <location>
        <begin position="1"/>
        <end position="23"/>
    </location>
</feature>
<proteinExistence type="predicted"/>
<evidence type="ECO:0000256" key="1">
    <source>
        <dbReference type="SAM" id="MobiDB-lite"/>
    </source>
</evidence>
<evidence type="ECO:0000313" key="3">
    <source>
        <dbReference type="Proteomes" id="UP001497482"/>
    </source>
</evidence>
<sequence>MGLMFDGKCKPSASSPQSGHRARGAGGDILGLCVEGWWGYGEVGGTASVLESRPAAETALGGWRLGTARSGMREEGCSVRRVFCAQGLA</sequence>
<dbReference type="AlphaFoldDB" id="A0AAV2J2Z3"/>
<keyword evidence="3" id="KW-1185">Reference proteome</keyword>
<dbReference type="EMBL" id="OZ035832">
    <property type="protein sequence ID" value="CAL1571904.1"/>
    <property type="molecule type" value="Genomic_DNA"/>
</dbReference>
<reference evidence="2 3" key="1">
    <citation type="submission" date="2024-04" db="EMBL/GenBank/DDBJ databases">
        <authorList>
            <person name="Waldvogel A.-M."/>
            <person name="Schoenle A."/>
        </authorList>
    </citation>
    <scope>NUCLEOTIDE SEQUENCE [LARGE SCALE GENOMIC DNA]</scope>
</reference>
<name>A0AAV2J2Z3_KNICA</name>
<accession>A0AAV2J2Z3</accession>
<organism evidence="2 3">
    <name type="scientific">Knipowitschia caucasica</name>
    <name type="common">Caucasian dwarf goby</name>
    <name type="synonym">Pomatoschistus caucasicus</name>
    <dbReference type="NCBI Taxonomy" id="637954"/>
    <lineage>
        <taxon>Eukaryota</taxon>
        <taxon>Metazoa</taxon>
        <taxon>Chordata</taxon>
        <taxon>Craniata</taxon>
        <taxon>Vertebrata</taxon>
        <taxon>Euteleostomi</taxon>
        <taxon>Actinopterygii</taxon>
        <taxon>Neopterygii</taxon>
        <taxon>Teleostei</taxon>
        <taxon>Neoteleostei</taxon>
        <taxon>Acanthomorphata</taxon>
        <taxon>Gobiaria</taxon>
        <taxon>Gobiiformes</taxon>
        <taxon>Gobioidei</taxon>
        <taxon>Gobiidae</taxon>
        <taxon>Gobiinae</taxon>
        <taxon>Knipowitschia</taxon>
    </lineage>
</organism>
<evidence type="ECO:0000313" key="2">
    <source>
        <dbReference type="EMBL" id="CAL1571904.1"/>
    </source>
</evidence>
<gene>
    <name evidence="2" type="ORF">KC01_LOCUS3969</name>
</gene>
<protein>
    <submittedName>
        <fullName evidence="2">Uncharacterized protein</fullName>
    </submittedName>
</protein>
<dbReference type="Proteomes" id="UP001497482">
    <property type="component" value="Chromosome 10"/>
</dbReference>